<dbReference type="SMART" id="SM00490">
    <property type="entry name" value="HELICc"/>
    <property type="match status" value="1"/>
</dbReference>
<feature type="region of interest" description="Disordered" evidence="9">
    <location>
        <begin position="441"/>
        <end position="510"/>
    </location>
</feature>
<feature type="compositionally biased region" description="Basic and acidic residues" evidence="9">
    <location>
        <begin position="91"/>
        <end position="101"/>
    </location>
</feature>
<dbReference type="PROSITE" id="PS51194">
    <property type="entry name" value="HELICASE_CTER"/>
    <property type="match status" value="1"/>
</dbReference>
<keyword evidence="7" id="KW-0238">DNA-binding</keyword>
<dbReference type="InterPro" id="IPR000330">
    <property type="entry name" value="SNF2_N"/>
</dbReference>
<feature type="compositionally biased region" description="Basic and acidic residues" evidence="9">
    <location>
        <begin position="2729"/>
        <end position="2741"/>
    </location>
</feature>
<evidence type="ECO:0000256" key="1">
    <source>
        <dbReference type="ARBA" id="ARBA00004123"/>
    </source>
</evidence>
<keyword evidence="12" id="KW-1185">Reference proteome</keyword>
<feature type="compositionally biased region" description="Basic and acidic residues" evidence="9">
    <location>
        <begin position="441"/>
        <end position="457"/>
    </location>
</feature>
<evidence type="ECO:0000256" key="8">
    <source>
        <dbReference type="ARBA" id="ARBA00023242"/>
    </source>
</evidence>
<comment type="similarity">
    <text evidence="2">Belongs to the SNF2/RAD54 helicase family.</text>
</comment>
<keyword evidence="3" id="KW-0547">Nucleotide-binding</keyword>
<proteinExistence type="inferred from homology"/>
<feature type="compositionally biased region" description="Polar residues" evidence="9">
    <location>
        <begin position="1860"/>
        <end position="1871"/>
    </location>
</feature>
<evidence type="ECO:0000256" key="4">
    <source>
        <dbReference type="ARBA" id="ARBA00022801"/>
    </source>
</evidence>
<gene>
    <name evidence="13" type="primary">LOC113396833</name>
</gene>
<feature type="domain" description="Helicase ATP-binding" evidence="10">
    <location>
        <begin position="2083"/>
        <end position="2280"/>
    </location>
</feature>
<feature type="region of interest" description="Disordered" evidence="9">
    <location>
        <begin position="1860"/>
        <end position="1889"/>
    </location>
</feature>
<dbReference type="Pfam" id="PF00176">
    <property type="entry name" value="SNF2-rel_dom"/>
    <property type="match status" value="1"/>
</dbReference>
<feature type="compositionally biased region" description="Basic and acidic residues" evidence="9">
    <location>
        <begin position="3037"/>
        <end position="3047"/>
    </location>
</feature>
<dbReference type="PANTHER" id="PTHR45797">
    <property type="entry name" value="RAD54-LIKE"/>
    <property type="match status" value="1"/>
</dbReference>
<keyword evidence="5" id="KW-0347">Helicase</keyword>
<evidence type="ECO:0000313" key="12">
    <source>
        <dbReference type="Proteomes" id="UP001652626"/>
    </source>
</evidence>
<feature type="region of interest" description="Disordered" evidence="9">
    <location>
        <begin position="1743"/>
        <end position="1819"/>
    </location>
</feature>
<feature type="compositionally biased region" description="Basic and acidic residues" evidence="9">
    <location>
        <begin position="1785"/>
        <end position="1804"/>
    </location>
</feature>
<evidence type="ECO:0000259" key="11">
    <source>
        <dbReference type="PROSITE" id="PS51194"/>
    </source>
</evidence>
<feature type="compositionally biased region" description="Basic and acidic residues" evidence="9">
    <location>
        <begin position="2875"/>
        <end position="2890"/>
    </location>
</feature>
<evidence type="ECO:0000256" key="3">
    <source>
        <dbReference type="ARBA" id="ARBA00022741"/>
    </source>
</evidence>
<feature type="compositionally biased region" description="Basic and acidic residues" evidence="9">
    <location>
        <begin position="1431"/>
        <end position="1440"/>
    </location>
</feature>
<feature type="compositionally biased region" description="Basic residues" evidence="9">
    <location>
        <begin position="1441"/>
        <end position="1452"/>
    </location>
</feature>
<feature type="compositionally biased region" description="Polar residues" evidence="9">
    <location>
        <begin position="2929"/>
        <end position="2942"/>
    </location>
</feature>
<feature type="region of interest" description="Disordered" evidence="9">
    <location>
        <begin position="80"/>
        <end position="101"/>
    </location>
</feature>
<feature type="compositionally biased region" description="Polar residues" evidence="9">
    <location>
        <begin position="155"/>
        <end position="173"/>
    </location>
</feature>
<feature type="compositionally biased region" description="Basic residues" evidence="9">
    <location>
        <begin position="174"/>
        <end position="189"/>
    </location>
</feature>
<keyword evidence="4" id="KW-0378">Hydrolase</keyword>
<dbReference type="InterPro" id="IPR027417">
    <property type="entry name" value="P-loop_NTPase"/>
</dbReference>
<keyword evidence="6" id="KW-0067">ATP-binding</keyword>
<feature type="compositionally biased region" description="Basic and acidic residues" evidence="9">
    <location>
        <begin position="1500"/>
        <end position="1532"/>
    </location>
</feature>
<feature type="region of interest" description="Disordered" evidence="9">
    <location>
        <begin position="1478"/>
        <end position="1532"/>
    </location>
</feature>
<dbReference type="Gene3D" id="3.40.50.10810">
    <property type="entry name" value="Tandem AAA-ATPase domain"/>
    <property type="match status" value="1"/>
</dbReference>
<dbReference type="InterPro" id="IPR044574">
    <property type="entry name" value="ARIP4-like"/>
</dbReference>
<dbReference type="InterPro" id="IPR049730">
    <property type="entry name" value="SNF2/RAD54-like_C"/>
</dbReference>
<dbReference type="PROSITE" id="PS51192">
    <property type="entry name" value="HELICASE_ATP_BIND_1"/>
    <property type="match status" value="1"/>
</dbReference>
<evidence type="ECO:0000259" key="10">
    <source>
        <dbReference type="PROSITE" id="PS51192"/>
    </source>
</evidence>
<dbReference type="InterPro" id="IPR001650">
    <property type="entry name" value="Helicase_C-like"/>
</dbReference>
<feature type="region of interest" description="Disordered" evidence="9">
    <location>
        <begin position="1422"/>
        <end position="1460"/>
    </location>
</feature>
<feature type="compositionally biased region" description="Polar residues" evidence="9">
    <location>
        <begin position="3433"/>
        <end position="3443"/>
    </location>
</feature>
<feature type="region of interest" description="Disordered" evidence="9">
    <location>
        <begin position="155"/>
        <end position="218"/>
    </location>
</feature>
<feature type="region of interest" description="Disordered" evidence="9">
    <location>
        <begin position="2729"/>
        <end position="2772"/>
    </location>
</feature>
<feature type="region of interest" description="Disordered" evidence="9">
    <location>
        <begin position="1386"/>
        <end position="1406"/>
    </location>
</feature>
<organism evidence="12 13">
    <name type="scientific">Vanessa tameamea</name>
    <name type="common">Kamehameha butterfly</name>
    <dbReference type="NCBI Taxonomy" id="334116"/>
    <lineage>
        <taxon>Eukaryota</taxon>
        <taxon>Metazoa</taxon>
        <taxon>Ecdysozoa</taxon>
        <taxon>Arthropoda</taxon>
        <taxon>Hexapoda</taxon>
        <taxon>Insecta</taxon>
        <taxon>Pterygota</taxon>
        <taxon>Neoptera</taxon>
        <taxon>Endopterygota</taxon>
        <taxon>Lepidoptera</taxon>
        <taxon>Glossata</taxon>
        <taxon>Ditrysia</taxon>
        <taxon>Papilionoidea</taxon>
        <taxon>Nymphalidae</taxon>
        <taxon>Nymphalinae</taxon>
        <taxon>Vanessa</taxon>
    </lineage>
</organism>
<comment type="subcellular location">
    <subcellularLocation>
        <location evidence="1">Nucleus</location>
    </subcellularLocation>
</comment>
<dbReference type="GeneID" id="113396833"/>
<evidence type="ECO:0000256" key="9">
    <source>
        <dbReference type="SAM" id="MobiDB-lite"/>
    </source>
</evidence>
<keyword evidence="8" id="KW-0539">Nucleus</keyword>
<feature type="region of interest" description="Disordered" evidence="9">
    <location>
        <begin position="3419"/>
        <end position="3443"/>
    </location>
</feature>
<feature type="region of interest" description="Disordered" evidence="9">
    <location>
        <begin position="2875"/>
        <end position="2956"/>
    </location>
</feature>
<evidence type="ECO:0000256" key="2">
    <source>
        <dbReference type="ARBA" id="ARBA00007025"/>
    </source>
</evidence>
<evidence type="ECO:0000313" key="13">
    <source>
        <dbReference type="RefSeq" id="XP_064073832.1"/>
    </source>
</evidence>
<dbReference type="InterPro" id="IPR014001">
    <property type="entry name" value="Helicase_ATP-bd"/>
</dbReference>
<dbReference type="InterPro" id="IPR038718">
    <property type="entry name" value="SNF2-like_sf"/>
</dbReference>
<feature type="region of interest" description="Disordered" evidence="9">
    <location>
        <begin position="1700"/>
        <end position="1723"/>
    </location>
</feature>
<name>A0ABM4ARA5_VANTA</name>
<dbReference type="Proteomes" id="UP001652626">
    <property type="component" value="Chromosome 18"/>
</dbReference>
<accession>A0ABM4ARA5</accession>
<dbReference type="SUPFAM" id="SSF52540">
    <property type="entry name" value="P-loop containing nucleoside triphosphate hydrolases"/>
    <property type="match status" value="2"/>
</dbReference>
<dbReference type="Pfam" id="PF00271">
    <property type="entry name" value="Helicase_C"/>
    <property type="match status" value="1"/>
</dbReference>
<evidence type="ECO:0000256" key="5">
    <source>
        <dbReference type="ARBA" id="ARBA00022806"/>
    </source>
</evidence>
<dbReference type="PANTHER" id="PTHR45797:SF3">
    <property type="entry name" value="TRANSCRIPTIONAL REGULATOR ATRX HOMOLOG"/>
    <property type="match status" value="1"/>
</dbReference>
<sequence>MSEIIDLESNNLCTTEDAFEKFQVVSMYEEDEYITLSDILSPPGSGNNESDIINVPSDQVSEQMQNPRQKVNLSLIVQENEDQEETPQSKTRVDTKRDVPKLKGRIKTYGKRSSLTKSIGKDSLETSTITRGNDNTTSSSKINSDLNYDMIIGEENSQSDSVNQLKDQPNPNKISKKKLSKRGRPSKLKTKMDNLTDTPADDENKKDNRKRRKKLSDIPIISEPLTNYEKNLVPRRNSDNDKLEFEKCKEKALEDIFKVDEPEKVNSSNNIEIKNDDLNEEDIPLVALSSKNNKIAHCAVNNLEISIDTKQKSLNDSNITHTVESGLLTEKSPKKRGRPKKVNTDISEVKLNVIEKEFEEKVSSAVDESLHNLNSVPEKSDLNSCQIEEHLVPKDSIIPDLKEHLPYECLAKRSLKKPTMSDFEYNIDSIVKLDDQLEKSGSEHSENIESLIKESSRPVRRRAKKNFDYDEGSDEDPFANIESSDDELPKRKKGNKYLSDDEYIPGNKRQQIDLSDSDIDEEEEFAKLKKKKVRRLDIGLPNKSPKKRGRKSNGEKIKSLVRSSIEICETDENAQADEESLEKNIIEEKQKKSWDGKSEFQNFLAKIAKGTDIKIKKAEAIDIEKTALQIPVLDSTQVMKTVEMFTQTNVITKPVAVQTNSLYDIPMKNQVALTAEQSEKACEFLSGIVKTTSELGQLMTQKSEDFIEKKINTKNVTDTFKMDYCVKKSFLLFKLAKHNLVQMEEDLSKHYEEFLKENDLIKHREEEKVIAATSNTHSDSDCEIVEEPLVKPGKEKPAFNPKTVFLNKELSIKIAKKATEKPKPKEKLNIKGRHTVWINDSIMIKKVKPNQSFLAQDSRNIKPPDTFVTVQMVSDFFKIYERQKAIQICAPYVKNQGFGDKTFLCYYFAEKSSNILENSHIPYNEPIQIPVAETEPSSRNENNLTSDSNKVSPQSLCLICTQIIQRHMQSEYPIIANTKQKIQENITYVGACENKNENTQKQNVKLKVSSLKTLCYKTIKKLMYNLNFSDSEVKTVIPVCEKQLNNMYEKSNNILFDIKLEDISKNSVKPLFSICLSLIQNCFKNENICEQPTLLYCPHSLKDIAFKRLKSIYYNKTTGNCLQENNSKDRLELKTLTKICIDKILSIINENAILDTSKCNQKNNSKQAVRSLNYLCLNKVMGLLNQHSEYDVQVDNEEPLNFCIDKVNTVSEDVFLEDNYENYPENVHQSDRYMDDEEYNLCDSEDVINYEFESREDDNNWVSQVQMKELRSCTDPIITQECEKSQETDICLLNIKIEPYDYVSESIGESSTIKMEPVEVEETHFAQLDIITKQENVISNSSNKEVIQRQNCHSYDVETFEAFVSSNKMILSMSNIEYEDVFTQSTSRVRRHHEPDSDHNNETYTDTMNLLVPQNVDTAKGRLMESSSDESINKSTEKKKLEKRKLKFKKNKKDLPPTKEKLVLKNDVAILTRRMRDKIRQKEKTNQSSDSELEDMTLNLRKDKSSNIDKNKKTKSTDNDSPEKEIQCNDVDSTEKIDDSYIEKKENKNINIQIGSNNEITLDGESENNQNLNANVIEPVHFNGPLSPLIKLDEPIELIECQPTISLLENINEANYEIDKETNSKVQLNLDDTMPFVDRHGWQCYPIDGKDSKIYQYPYVSLDKLPESFVEIYFRYQDITDKNNDDAEVDKLTNLNSLHQRTVHIQPKDKNRGKVNNSKKNCNEPVKECISHENLQTRVKVEAHNELSPSEDEREFEDNVSHFAPKQSSDNYLAKDSLMDDDSESEKIDNKDTNETKVDDEICHKPRAGRSLKSKDKDKFNPDDLMLTADKMMNKELALLHAPVVLKEEIEDKKDFTIRPTRSTNKNTTKISIIKEPKEEDDSSSEEEKQWFTTKEKLLKRLEKKQEVPNVDDAKRAKLVSEFIEKRGDGIETRQRARPRRRSKKKLLERRKQMKILSRELFGDETSHTGKKYQSQTNMSKGRRNIRKVIDKKSLGRNTVLANMEEFERKQRLSQRQAQLREVLGCEEGVNVVVINDELCLEYDFQELRPIVTVHPFFTKVMKAHQYSGVKFMWDACFESVAATRGGGGGGCILAHCMGLGKTLQVLALLHTVLTHPKVGMRRVLVCCPLSTVLNWVDEINKWIGPVTNKIKQRKIKRKLQVFELSKLKKTYERAYQLEDWFNGGGIFIIGYELFRSLTTLDPMLDNVRPTIVNKIRMALLDPGPDMIICDEGHLLKNDCSVLAVAMSRVVTKRRIILTGTPMQNNLREYYCMVNFVKPNLLGTYSEYSNRFENPIMNGQHRDSREEDIKLMKARTHILHKVLEGCLQRQEASVLYPYLPKKYEYTLFITLTKCQRELYNHYLFNCTKETKQSVLKDFHVLQKIWTHPQVLQNFLTRARDDGTDTKIKVEKLEDDLARDDLGASEDAKPGAAEGGWLPHVAPRLLHALDSSNKFLVVFRLLDECVELGDKVLIFSTSLYTMDALEYFLRRERAWALGREYYRLDGSVPAEVRQKWCREFNAPNNVTTRLFLISTRAGCLGLNMTAANRVIILDTSWNPAHDIQSIFRVYRFGQKKDCYIYRLVAMGTMEQKIYERSVTKQAVACRVVDEQQIDRHYNMSDLSELYNLDEAGAGVSAGLAAGVRDAALLRVARADAAGAALHAVHEHDSLLRGSGESGLPEDERAAAWMQFQQEHTANHTTIKNIEIDLLAAEKTRDKIVGNNDIQLQAEAEKSKNIQERKPKREKKTSTTNSYIDSQPSTSRQSESTLKPEAEESMIKKIMGILIKHNFHTTKTAEEISDLVVDVRNVIANAKKNGLDNVNPLTASIAKVLLESEALPISESNNVSLKVDVSHSPESESTEMIIGIPCDEDIRSAVETHDKDTTTQEYFDRKRRRERKQSDEEYVPESRRRKKKVTPGEKPKRKRTNEKNGANTIDDSSFDSSEVPRTEAQESALIESENSVPTILQSVINRTSDQILTKQLVIEETIEAKLSEKNMSAKQIKNSDDCMVVESILLSDDDDEPLAAIKPTENVNTDNSKENKKNKDEENNEIIPLHQSLLINKNFIKIVAHTYLSGNPMLDEDAAILAAQYSAIKALKEVKSTGKEITSGPIYDIAVKVLGKSLLKKLQTLRGGMNDFSMSIEPENTHNQNDITTESYIEPTLKKVTVTEAKTKKAINKKYLIKQKNHSINSAQDCGNEKNCVDQYVTESNAVPISCGSHSVVPVGIFKGPASIHTNEPPLQDECILPDDDDAMITPLNTEPTSANEAICQKNATRRNSQKLLVNAVIADSAKIEKNAKNVLIQPKPVNLIVAPISTGITKPTIMSIAKVGHEVGITNPGVSTQLSDTICLDSDEDDITSDISNVMPVREEQNATPITKPQNVAVDLPINSPTRLNKKNVVFPALKETSKSIQSTADINKVNPSSKNTKESVRSSLTANKESKSQKILNKTNCKPGDILRISESGKIEVLKRTDHLPASVSSFAINEARGQTPADSEFITNDCQIITPDVNKYFIAKTVYSTPKIVTEKKDPKNMKEVEKCNNSIHSKIKTPDPLSVLDDVIHIPSDENEKTITKPYKKADKLTLTQEAFVAKDNIKSTRDTKIIARQSTKINIKKVEEKKEVTNANNNIDLTATNTKVSIITPSTRKPEIKNEKSTIKRCANNEKNSSNSYVSIAKIIEARQPTNNIKKVEKKNVETKNDVINRNNKIDLTTCDRVYNNAPSAITKEDNMKVIDLTENSSVNDAGTRIAIKKKDSVAIAGTSKDIIINKIGTLLNNSKNILTKDVTKVLNNKTSARKNVTITLQKVATSDNLKRTSPWQESDIKKIKAESSRPMSLKDFNLDDFDDIIELE</sequence>
<reference evidence="13" key="1">
    <citation type="submission" date="2025-08" db="UniProtKB">
        <authorList>
            <consortium name="RefSeq"/>
        </authorList>
    </citation>
    <scope>IDENTIFICATION</scope>
    <source>
        <tissue evidence="13">Whole body</tissue>
    </source>
</reference>
<feature type="compositionally biased region" description="Acidic residues" evidence="9">
    <location>
        <begin position="1749"/>
        <end position="1758"/>
    </location>
</feature>
<feature type="compositionally biased region" description="Polar residues" evidence="9">
    <location>
        <begin position="2748"/>
        <end position="2767"/>
    </location>
</feature>
<protein>
    <submittedName>
        <fullName evidence="13">Uncharacterized protein LOC113396833 isoform X1</fullName>
    </submittedName>
</protein>
<dbReference type="CDD" id="cd18793">
    <property type="entry name" value="SF2_C_SNF"/>
    <property type="match status" value="1"/>
</dbReference>
<feature type="compositionally biased region" description="Basic residues" evidence="9">
    <location>
        <begin position="2909"/>
        <end position="2926"/>
    </location>
</feature>
<dbReference type="RefSeq" id="XP_064073832.1">
    <property type="nucleotide sequence ID" value="XM_064217762.1"/>
</dbReference>
<dbReference type="Gene3D" id="3.40.50.300">
    <property type="entry name" value="P-loop containing nucleotide triphosphate hydrolases"/>
    <property type="match status" value="1"/>
</dbReference>
<dbReference type="SMART" id="SM00487">
    <property type="entry name" value="DEXDc"/>
    <property type="match status" value="1"/>
</dbReference>
<feature type="domain" description="Helicase C-terminal" evidence="11">
    <location>
        <begin position="2456"/>
        <end position="2613"/>
    </location>
</feature>
<evidence type="ECO:0000256" key="6">
    <source>
        <dbReference type="ARBA" id="ARBA00022840"/>
    </source>
</evidence>
<feature type="region of interest" description="Disordered" evidence="9">
    <location>
        <begin position="3022"/>
        <end position="3048"/>
    </location>
</feature>
<evidence type="ECO:0000256" key="7">
    <source>
        <dbReference type="ARBA" id="ARBA00023125"/>
    </source>
</evidence>